<sequence length="214" mass="23537">MPKGPRRAQTRIRKSARNARSALADNPITEATKKCSSSGSSSPSSPFLRLHLDAEHPTTARLTNSAVVHPKRASQNRFAHLPSSPFRHPLLTIVVVSAVCPPAGTLYVHIQFLPYPRFHIASKSFYALPSQTPLSAVTDRSRFGCGSVVYLVSGRTSTSRQNQICPRVCPFLAQTSPILETDETSIVSESFIFGHVCDAFRSVFVFALFRRPID</sequence>
<reference evidence="2 3" key="2">
    <citation type="journal article" date="2019" name="G3 (Bethesda)">
        <title>Hybrid Assembly of the Genome of the Entomopathogenic Nematode Steinernema carpocapsae Identifies the X-Chromosome.</title>
        <authorList>
            <person name="Serra L."/>
            <person name="Macchietto M."/>
            <person name="Macias-Munoz A."/>
            <person name="McGill C.J."/>
            <person name="Rodriguez I.M."/>
            <person name="Rodriguez B."/>
            <person name="Murad R."/>
            <person name="Mortazavi A."/>
        </authorList>
    </citation>
    <scope>NUCLEOTIDE SEQUENCE [LARGE SCALE GENOMIC DNA]</scope>
    <source>
        <strain evidence="2 3">ALL</strain>
    </source>
</reference>
<feature type="region of interest" description="Disordered" evidence="1">
    <location>
        <begin position="1"/>
        <end position="48"/>
    </location>
</feature>
<evidence type="ECO:0000313" key="2">
    <source>
        <dbReference type="EMBL" id="TKR88480.1"/>
    </source>
</evidence>
<evidence type="ECO:0000313" key="3">
    <source>
        <dbReference type="Proteomes" id="UP000298663"/>
    </source>
</evidence>
<dbReference type="AlphaFoldDB" id="A0A4U5NYK0"/>
<feature type="compositionally biased region" description="Low complexity" evidence="1">
    <location>
        <begin position="36"/>
        <end position="46"/>
    </location>
</feature>
<accession>A0A4U5NYK0</accession>
<keyword evidence="3" id="KW-1185">Reference proteome</keyword>
<dbReference type="EMBL" id="AZBU02000003">
    <property type="protein sequence ID" value="TKR88480.1"/>
    <property type="molecule type" value="Genomic_DNA"/>
</dbReference>
<feature type="compositionally biased region" description="Basic residues" evidence="1">
    <location>
        <begin position="1"/>
        <end position="17"/>
    </location>
</feature>
<dbReference type="Proteomes" id="UP000298663">
    <property type="component" value="Unassembled WGS sequence"/>
</dbReference>
<comment type="caution">
    <text evidence="2">The sequence shown here is derived from an EMBL/GenBank/DDBJ whole genome shotgun (WGS) entry which is preliminary data.</text>
</comment>
<organism evidence="2 3">
    <name type="scientific">Steinernema carpocapsae</name>
    <name type="common">Entomopathogenic nematode</name>
    <dbReference type="NCBI Taxonomy" id="34508"/>
    <lineage>
        <taxon>Eukaryota</taxon>
        <taxon>Metazoa</taxon>
        <taxon>Ecdysozoa</taxon>
        <taxon>Nematoda</taxon>
        <taxon>Chromadorea</taxon>
        <taxon>Rhabditida</taxon>
        <taxon>Tylenchina</taxon>
        <taxon>Panagrolaimomorpha</taxon>
        <taxon>Strongyloidoidea</taxon>
        <taxon>Steinernematidae</taxon>
        <taxon>Steinernema</taxon>
    </lineage>
</organism>
<evidence type="ECO:0000256" key="1">
    <source>
        <dbReference type="SAM" id="MobiDB-lite"/>
    </source>
</evidence>
<reference evidence="2 3" key="1">
    <citation type="journal article" date="2015" name="Genome Biol.">
        <title>Comparative genomics of Steinernema reveals deeply conserved gene regulatory networks.</title>
        <authorList>
            <person name="Dillman A.R."/>
            <person name="Macchietto M."/>
            <person name="Porter C.F."/>
            <person name="Rogers A."/>
            <person name="Williams B."/>
            <person name="Antoshechkin I."/>
            <person name="Lee M.M."/>
            <person name="Goodwin Z."/>
            <person name="Lu X."/>
            <person name="Lewis E.E."/>
            <person name="Goodrich-Blair H."/>
            <person name="Stock S.P."/>
            <person name="Adams B.J."/>
            <person name="Sternberg P.W."/>
            <person name="Mortazavi A."/>
        </authorList>
    </citation>
    <scope>NUCLEOTIDE SEQUENCE [LARGE SCALE GENOMIC DNA]</scope>
    <source>
        <strain evidence="2 3">ALL</strain>
    </source>
</reference>
<name>A0A4U5NYK0_STECR</name>
<proteinExistence type="predicted"/>
<gene>
    <name evidence="2" type="ORF">L596_012714</name>
</gene>
<protein>
    <submittedName>
        <fullName evidence="2">Uncharacterized protein</fullName>
    </submittedName>
</protein>